<dbReference type="GO" id="GO:0016020">
    <property type="term" value="C:membrane"/>
    <property type="evidence" value="ECO:0007669"/>
    <property type="project" value="UniProtKB-SubCell"/>
</dbReference>
<proteinExistence type="predicted"/>
<protein>
    <recommendedName>
        <fullName evidence="9">PGG domain-containing protein</fullName>
    </recommendedName>
</protein>
<dbReference type="Pfam" id="PF13962">
    <property type="entry name" value="PGG"/>
    <property type="match status" value="1"/>
</dbReference>
<dbReference type="PROSITE" id="PS50297">
    <property type="entry name" value="ANK_REP_REGION"/>
    <property type="match status" value="2"/>
</dbReference>
<organism evidence="10 11">
    <name type="scientific">Populus trichocarpa</name>
    <name type="common">Western balsam poplar</name>
    <name type="synonym">Populus balsamifera subsp. trichocarpa</name>
    <dbReference type="NCBI Taxonomy" id="3694"/>
    <lineage>
        <taxon>Eukaryota</taxon>
        <taxon>Viridiplantae</taxon>
        <taxon>Streptophyta</taxon>
        <taxon>Embryophyta</taxon>
        <taxon>Tracheophyta</taxon>
        <taxon>Spermatophyta</taxon>
        <taxon>Magnoliopsida</taxon>
        <taxon>eudicotyledons</taxon>
        <taxon>Gunneridae</taxon>
        <taxon>Pentapetalae</taxon>
        <taxon>rosids</taxon>
        <taxon>fabids</taxon>
        <taxon>Malpighiales</taxon>
        <taxon>Salicaceae</taxon>
        <taxon>Saliceae</taxon>
        <taxon>Populus</taxon>
    </lineage>
</organism>
<feature type="repeat" description="ANK" evidence="7">
    <location>
        <begin position="70"/>
        <end position="102"/>
    </location>
</feature>
<dbReference type="Gene3D" id="1.25.40.20">
    <property type="entry name" value="Ankyrin repeat-containing domain"/>
    <property type="match status" value="1"/>
</dbReference>
<dbReference type="STRING" id="3694.A0A3N7G9B9"/>
<dbReference type="SMART" id="SM00248">
    <property type="entry name" value="ANK"/>
    <property type="match status" value="5"/>
</dbReference>
<evidence type="ECO:0000256" key="8">
    <source>
        <dbReference type="SAM" id="Phobius"/>
    </source>
</evidence>
<evidence type="ECO:0000313" key="11">
    <source>
        <dbReference type="Proteomes" id="UP000006729"/>
    </source>
</evidence>
<keyword evidence="5 7" id="KW-0040">ANK repeat</keyword>
<reference evidence="10 11" key="1">
    <citation type="journal article" date="2006" name="Science">
        <title>The genome of black cottonwood, Populus trichocarpa (Torr. &amp; Gray).</title>
        <authorList>
            <person name="Tuskan G.A."/>
            <person name="Difazio S."/>
            <person name="Jansson S."/>
            <person name="Bohlmann J."/>
            <person name="Grigoriev I."/>
            <person name="Hellsten U."/>
            <person name="Putnam N."/>
            <person name="Ralph S."/>
            <person name="Rombauts S."/>
            <person name="Salamov A."/>
            <person name="Schein J."/>
            <person name="Sterck L."/>
            <person name="Aerts A."/>
            <person name="Bhalerao R.R."/>
            <person name="Bhalerao R.P."/>
            <person name="Blaudez D."/>
            <person name="Boerjan W."/>
            <person name="Brun A."/>
            <person name="Brunner A."/>
            <person name="Busov V."/>
            <person name="Campbell M."/>
            <person name="Carlson J."/>
            <person name="Chalot M."/>
            <person name="Chapman J."/>
            <person name="Chen G.L."/>
            <person name="Cooper D."/>
            <person name="Coutinho P.M."/>
            <person name="Couturier J."/>
            <person name="Covert S."/>
            <person name="Cronk Q."/>
            <person name="Cunningham R."/>
            <person name="Davis J."/>
            <person name="Degroeve S."/>
            <person name="Dejardin A."/>
            <person name="Depamphilis C."/>
            <person name="Detter J."/>
            <person name="Dirks B."/>
            <person name="Dubchak I."/>
            <person name="Duplessis S."/>
            <person name="Ehlting J."/>
            <person name="Ellis B."/>
            <person name="Gendler K."/>
            <person name="Goodstein D."/>
            <person name="Gribskov M."/>
            <person name="Grimwood J."/>
            <person name="Groover A."/>
            <person name="Gunter L."/>
            <person name="Hamberger B."/>
            <person name="Heinze B."/>
            <person name="Helariutta Y."/>
            <person name="Henrissat B."/>
            <person name="Holligan D."/>
            <person name="Holt R."/>
            <person name="Huang W."/>
            <person name="Islam-Faridi N."/>
            <person name="Jones S."/>
            <person name="Jones-Rhoades M."/>
            <person name="Jorgensen R."/>
            <person name="Joshi C."/>
            <person name="Kangasjarvi J."/>
            <person name="Karlsson J."/>
            <person name="Kelleher C."/>
            <person name="Kirkpatrick R."/>
            <person name="Kirst M."/>
            <person name="Kohler A."/>
            <person name="Kalluri U."/>
            <person name="Larimer F."/>
            <person name="Leebens-Mack J."/>
            <person name="Leple J.C."/>
            <person name="Locascio P."/>
            <person name="Lou Y."/>
            <person name="Lucas S."/>
            <person name="Martin F."/>
            <person name="Montanini B."/>
            <person name="Napoli C."/>
            <person name="Nelson D.R."/>
            <person name="Nelson C."/>
            <person name="Nieminen K."/>
            <person name="Nilsson O."/>
            <person name="Pereda V."/>
            <person name="Peter G."/>
            <person name="Philippe R."/>
            <person name="Pilate G."/>
            <person name="Poliakov A."/>
            <person name="Razumovskaya J."/>
            <person name="Richardson P."/>
            <person name="Rinaldi C."/>
            <person name="Ritland K."/>
            <person name="Rouze P."/>
            <person name="Ryaboy D."/>
            <person name="Schmutz J."/>
            <person name="Schrader J."/>
            <person name="Segerman B."/>
            <person name="Shin H."/>
            <person name="Siddiqui A."/>
            <person name="Sterky F."/>
            <person name="Terry A."/>
            <person name="Tsai C.J."/>
            <person name="Uberbacher E."/>
            <person name="Unneberg P."/>
            <person name="Vahala J."/>
            <person name="Wall K."/>
            <person name="Wessler S."/>
            <person name="Yang G."/>
            <person name="Yin T."/>
            <person name="Douglas C."/>
            <person name="Marra M."/>
            <person name="Sandberg G."/>
            <person name="Van de Peer Y."/>
            <person name="Rokhsar D."/>
        </authorList>
    </citation>
    <scope>NUCLEOTIDE SEQUENCE [LARGE SCALE GENOMIC DNA]</scope>
    <source>
        <strain evidence="11">cv. Nisqually</strain>
    </source>
</reference>
<dbReference type="InterPro" id="IPR002110">
    <property type="entry name" value="Ankyrin_rpt"/>
</dbReference>
<dbReference type="InterPro" id="IPR026961">
    <property type="entry name" value="PGG_dom"/>
</dbReference>
<accession>A0A3N7G9B9</accession>
<keyword evidence="4 8" id="KW-1133">Transmembrane helix</keyword>
<dbReference type="SUPFAM" id="SSF48403">
    <property type="entry name" value="Ankyrin repeat"/>
    <property type="match status" value="1"/>
</dbReference>
<name>A0A3N7G9B9_POPTR</name>
<feature type="transmembrane region" description="Helical" evidence="8">
    <location>
        <begin position="418"/>
        <end position="438"/>
    </location>
</feature>
<evidence type="ECO:0000256" key="3">
    <source>
        <dbReference type="ARBA" id="ARBA00022737"/>
    </source>
</evidence>
<dbReference type="PROSITE" id="PS50088">
    <property type="entry name" value="ANK_REPEAT"/>
    <property type="match status" value="3"/>
</dbReference>
<evidence type="ECO:0000259" key="9">
    <source>
        <dbReference type="Pfam" id="PF13962"/>
    </source>
</evidence>
<keyword evidence="6 8" id="KW-0472">Membrane</keyword>
<dbReference type="EMBL" id="CM009308">
    <property type="protein sequence ID" value="RQP03777.1"/>
    <property type="molecule type" value="Genomic_DNA"/>
</dbReference>
<evidence type="ECO:0000256" key="6">
    <source>
        <dbReference type="ARBA" id="ARBA00023136"/>
    </source>
</evidence>
<dbReference type="Proteomes" id="UP000006729">
    <property type="component" value="Chromosome 19"/>
</dbReference>
<feature type="repeat" description="ANK" evidence="7">
    <location>
        <begin position="104"/>
        <end position="126"/>
    </location>
</feature>
<feature type="transmembrane region" description="Helical" evidence="8">
    <location>
        <begin position="391"/>
        <end position="412"/>
    </location>
</feature>
<evidence type="ECO:0000313" key="10">
    <source>
        <dbReference type="EMBL" id="RQP03777.1"/>
    </source>
</evidence>
<dbReference type="InParanoid" id="A0A3N7G9B9"/>
<evidence type="ECO:0000256" key="5">
    <source>
        <dbReference type="ARBA" id="ARBA00023043"/>
    </source>
</evidence>
<dbReference type="AlphaFoldDB" id="A0A3N7G9B9"/>
<keyword evidence="2 8" id="KW-0812">Transmembrane</keyword>
<evidence type="ECO:0000256" key="1">
    <source>
        <dbReference type="ARBA" id="ARBA00004141"/>
    </source>
</evidence>
<evidence type="ECO:0000256" key="7">
    <source>
        <dbReference type="PROSITE-ProRule" id="PRU00023"/>
    </source>
</evidence>
<feature type="transmembrane region" description="Helical" evidence="8">
    <location>
        <begin position="358"/>
        <end position="379"/>
    </location>
</feature>
<sequence length="451" mass="49801">MDPRLLEAVQRGNVIELQELLGANDYLLERSCLNDSSETILHISCLAGRTEFVKELLKKKADLAKRLNPDGFSAIHIASANGFVEIVRELLMVNSELGRLKSSDGRTSLHCAAINGMVHVIKELLKFCPASKDIVTFKGETAFHLALRNNQFEAFKVMVDVLQPHNIKELLNVTDEDGNTVLHLATAKRQTQTLKSLLGGQGIDIGTINVNVVNKIGLTARDMLDVSQKMQADAGDFMLRELLHGAGALRARELGTVVDVQVTRISSTVSESLSQNSEHFLLKVAKHLDPVKHYKKLAKEVQQAPPGTQNVLLVVAVLIAGMAYQAILNPPGGIRTEELEDGTVYYYAWMASGKGREFIFFMASNTIGFFASIVVINLIIQEYPLKSLLGLALRCMVANYISGFLLIGPTSVSITRSALLGIVIVVSVDLIRFSFRLLRRWSKKIREQMLH</sequence>
<dbReference type="PANTHER" id="PTHR24186:SF37">
    <property type="entry name" value="PGG DOMAIN-CONTAINING PROTEIN"/>
    <property type="match status" value="1"/>
</dbReference>
<comment type="subcellular location">
    <subcellularLocation>
        <location evidence="1">Membrane</location>
        <topology evidence="1">Multi-pass membrane protein</topology>
    </subcellularLocation>
</comment>
<keyword evidence="11" id="KW-1185">Reference proteome</keyword>
<feature type="domain" description="PGG" evidence="9">
    <location>
        <begin position="308"/>
        <end position="401"/>
    </location>
</feature>
<evidence type="ECO:0000256" key="2">
    <source>
        <dbReference type="ARBA" id="ARBA00022692"/>
    </source>
</evidence>
<dbReference type="PANTHER" id="PTHR24186">
    <property type="entry name" value="PROTEIN PHOSPHATASE 1 REGULATORY SUBUNIT"/>
    <property type="match status" value="1"/>
</dbReference>
<dbReference type="InterPro" id="IPR036770">
    <property type="entry name" value="Ankyrin_rpt-contain_sf"/>
</dbReference>
<keyword evidence="3" id="KW-0677">Repeat</keyword>
<feature type="repeat" description="ANK" evidence="7">
    <location>
        <begin position="36"/>
        <end position="68"/>
    </location>
</feature>
<dbReference type="Pfam" id="PF12796">
    <property type="entry name" value="Ank_2"/>
    <property type="match status" value="2"/>
</dbReference>
<gene>
    <name evidence="10" type="ORF">POPTR_019G115733</name>
</gene>
<evidence type="ECO:0000256" key="4">
    <source>
        <dbReference type="ARBA" id="ARBA00022989"/>
    </source>
</evidence>